<dbReference type="GO" id="GO:0016791">
    <property type="term" value="F:phosphatase activity"/>
    <property type="evidence" value="ECO:0007669"/>
    <property type="project" value="TreeGrafter"/>
</dbReference>
<dbReference type="PIRSF" id="PIRSF000883">
    <property type="entry name" value="Pesterase_MJ0912"/>
    <property type="match status" value="1"/>
</dbReference>
<dbReference type="AlphaFoldDB" id="A0A7C9VB74"/>
<feature type="domain" description="Calcineurin-like phosphoesterase" evidence="2">
    <location>
        <begin position="1"/>
        <end position="184"/>
    </location>
</feature>
<accession>A0A7C9VB74</accession>
<dbReference type="InterPro" id="IPR029052">
    <property type="entry name" value="Metallo-depent_PP-like"/>
</dbReference>
<dbReference type="InterPro" id="IPR024654">
    <property type="entry name" value="Calcineurin-like_PHP_lpxH"/>
</dbReference>
<keyword evidence="4" id="KW-1185">Reference proteome</keyword>
<evidence type="ECO:0000313" key="3">
    <source>
        <dbReference type="EMBL" id="NGN45144.1"/>
    </source>
</evidence>
<dbReference type="EMBL" id="JAAKZG010000027">
    <property type="protein sequence ID" value="NGN45144.1"/>
    <property type="molecule type" value="Genomic_DNA"/>
</dbReference>
<dbReference type="CDD" id="cd00838">
    <property type="entry name" value="MPP_superfamily"/>
    <property type="match status" value="1"/>
</dbReference>
<dbReference type="Gene3D" id="3.60.21.10">
    <property type="match status" value="1"/>
</dbReference>
<dbReference type="Pfam" id="PF12850">
    <property type="entry name" value="Metallophos_2"/>
    <property type="match status" value="1"/>
</dbReference>
<sequence length="248" mass="27279">MRIAVLSDIHGNAIALEAVETHARARGCDLFFDLGDTVSGPLRPLETFDRIAALKPVSIAGNHERQLLTLADSDLNTSDAYALKCLGRERVASFKEKPASRRIEDVLLLHGSPRSDLEYFLEDIVDGRPVARRKDEVAALAADIDPDVTLMLCGHTHIQRSTQLDNGQLIVNPGSVGLPAWADRNPANFHRMDAGSIHARYAIINKREGRWSVEFHLVDYDWKSAAQDAESLGRSDWATAIKTGYAAA</sequence>
<dbReference type="Proteomes" id="UP000481252">
    <property type="component" value="Unassembled WGS sequence"/>
</dbReference>
<dbReference type="PANTHER" id="PTHR42850:SF2">
    <property type="entry name" value="BLL5683 PROTEIN"/>
    <property type="match status" value="1"/>
</dbReference>
<dbReference type="RefSeq" id="WP_165121519.1">
    <property type="nucleotide sequence ID" value="NZ_JAAKZG010000027.1"/>
</dbReference>
<evidence type="ECO:0000259" key="2">
    <source>
        <dbReference type="Pfam" id="PF12850"/>
    </source>
</evidence>
<name>A0A7C9VB74_9HYPH</name>
<dbReference type="InterPro" id="IPR050126">
    <property type="entry name" value="Ap4A_hydrolase"/>
</dbReference>
<reference evidence="3 4" key="1">
    <citation type="submission" date="2020-02" db="EMBL/GenBank/DDBJ databases">
        <title>Genome sequence of the type strain CGMCC 1.15528 of Mesorhizobium zhangyense.</title>
        <authorList>
            <person name="Gao J."/>
            <person name="Sun J."/>
        </authorList>
    </citation>
    <scope>NUCLEOTIDE SEQUENCE [LARGE SCALE GENOMIC DNA]</scope>
    <source>
        <strain evidence="3 4">CGMCC 1.15528</strain>
    </source>
</reference>
<gene>
    <name evidence="3" type="ORF">G6N74_29250</name>
</gene>
<dbReference type="GO" id="GO:0005737">
    <property type="term" value="C:cytoplasm"/>
    <property type="evidence" value="ECO:0007669"/>
    <property type="project" value="TreeGrafter"/>
</dbReference>
<proteinExistence type="inferred from homology"/>
<dbReference type="PANTHER" id="PTHR42850">
    <property type="entry name" value="METALLOPHOSPHOESTERASE"/>
    <property type="match status" value="1"/>
</dbReference>
<dbReference type="InterPro" id="IPR011152">
    <property type="entry name" value="Pesterase_MJ0912"/>
</dbReference>
<protein>
    <submittedName>
        <fullName evidence="3">Metallophosphoesterase family protein</fullName>
    </submittedName>
</protein>
<comment type="caution">
    <text evidence="3">The sequence shown here is derived from an EMBL/GenBank/DDBJ whole genome shotgun (WGS) entry which is preliminary data.</text>
</comment>
<evidence type="ECO:0000313" key="4">
    <source>
        <dbReference type="Proteomes" id="UP000481252"/>
    </source>
</evidence>
<organism evidence="3 4">
    <name type="scientific">Mesorhizobium zhangyense</name>
    <dbReference type="NCBI Taxonomy" id="1776730"/>
    <lineage>
        <taxon>Bacteria</taxon>
        <taxon>Pseudomonadati</taxon>
        <taxon>Pseudomonadota</taxon>
        <taxon>Alphaproteobacteria</taxon>
        <taxon>Hyphomicrobiales</taxon>
        <taxon>Phyllobacteriaceae</taxon>
        <taxon>Mesorhizobium</taxon>
    </lineage>
</organism>
<evidence type="ECO:0000256" key="1">
    <source>
        <dbReference type="ARBA" id="ARBA00008950"/>
    </source>
</evidence>
<comment type="similarity">
    <text evidence="1">Belongs to the metallophosphoesterase superfamily. YfcE family.</text>
</comment>
<dbReference type="SUPFAM" id="SSF56300">
    <property type="entry name" value="Metallo-dependent phosphatases"/>
    <property type="match status" value="1"/>
</dbReference>